<comment type="caution">
    <text evidence="5">The sequence shown here is derived from an EMBL/GenBank/DDBJ whole genome shotgun (WGS) entry which is preliminary data.</text>
</comment>
<dbReference type="GO" id="GO:0000175">
    <property type="term" value="F:3'-5'-RNA exonuclease activity"/>
    <property type="evidence" value="ECO:0007669"/>
    <property type="project" value="TreeGrafter"/>
</dbReference>
<feature type="domain" description="RNB" evidence="4">
    <location>
        <begin position="557"/>
        <end position="907"/>
    </location>
</feature>
<dbReference type="SUPFAM" id="SSF50249">
    <property type="entry name" value="Nucleic acid-binding proteins"/>
    <property type="match status" value="2"/>
</dbReference>
<evidence type="ECO:0000313" key="5">
    <source>
        <dbReference type="EMBL" id="KNC24061.1"/>
    </source>
</evidence>
<accession>A0A0L0BVL3</accession>
<feature type="region of interest" description="Disordered" evidence="3">
    <location>
        <begin position="207"/>
        <end position="243"/>
    </location>
</feature>
<evidence type="ECO:0000256" key="2">
    <source>
        <dbReference type="SAM" id="Coils"/>
    </source>
</evidence>
<dbReference type="PANTHER" id="PTHR23355">
    <property type="entry name" value="RIBONUCLEASE"/>
    <property type="match status" value="1"/>
</dbReference>
<dbReference type="SMR" id="A0A0L0BVL3"/>
<keyword evidence="2" id="KW-0175">Coiled coil</keyword>
<dbReference type="GO" id="GO:0000932">
    <property type="term" value="C:P-body"/>
    <property type="evidence" value="ECO:0007669"/>
    <property type="project" value="TreeGrafter"/>
</dbReference>
<dbReference type="OrthoDB" id="372421at2759"/>
<dbReference type="InterPro" id="IPR001900">
    <property type="entry name" value="RNase_II/R"/>
</dbReference>
<evidence type="ECO:0000313" key="6">
    <source>
        <dbReference type="Proteomes" id="UP000037069"/>
    </source>
</evidence>
<dbReference type="InterPro" id="IPR050180">
    <property type="entry name" value="RNR_Ribonuclease"/>
</dbReference>
<evidence type="ECO:0000259" key="4">
    <source>
        <dbReference type="SMART" id="SM00955"/>
    </source>
</evidence>
<proteinExistence type="inferred from homology"/>
<feature type="compositionally biased region" description="Polar residues" evidence="3">
    <location>
        <begin position="43"/>
        <end position="61"/>
    </location>
</feature>
<dbReference type="GO" id="GO:0006402">
    <property type="term" value="P:mRNA catabolic process"/>
    <property type="evidence" value="ECO:0007669"/>
    <property type="project" value="TreeGrafter"/>
</dbReference>
<feature type="compositionally biased region" description="Basic and acidic residues" evidence="3">
    <location>
        <begin position="207"/>
        <end position="237"/>
    </location>
</feature>
<dbReference type="Gene3D" id="2.40.50.700">
    <property type="match status" value="1"/>
</dbReference>
<dbReference type="Pfam" id="PF00773">
    <property type="entry name" value="RNB"/>
    <property type="match status" value="1"/>
</dbReference>
<dbReference type="EMBL" id="JRES01001267">
    <property type="protein sequence ID" value="KNC24061.1"/>
    <property type="molecule type" value="Genomic_DNA"/>
</dbReference>
<feature type="compositionally biased region" description="Low complexity" evidence="3">
    <location>
        <begin position="19"/>
        <end position="33"/>
    </location>
</feature>
<evidence type="ECO:0000256" key="1">
    <source>
        <dbReference type="RuleBase" id="RU003901"/>
    </source>
</evidence>
<evidence type="ECO:0000256" key="3">
    <source>
        <dbReference type="SAM" id="MobiDB-lite"/>
    </source>
</evidence>
<dbReference type="STRING" id="7375.A0A0L0BVL3"/>
<dbReference type="SMART" id="SM00955">
    <property type="entry name" value="RNB"/>
    <property type="match status" value="1"/>
</dbReference>
<organism evidence="5 6">
    <name type="scientific">Lucilia cuprina</name>
    <name type="common">Green bottle fly</name>
    <name type="synonym">Australian sheep blowfly</name>
    <dbReference type="NCBI Taxonomy" id="7375"/>
    <lineage>
        <taxon>Eukaryota</taxon>
        <taxon>Metazoa</taxon>
        <taxon>Ecdysozoa</taxon>
        <taxon>Arthropoda</taxon>
        <taxon>Hexapoda</taxon>
        <taxon>Insecta</taxon>
        <taxon>Pterygota</taxon>
        <taxon>Neoptera</taxon>
        <taxon>Endopterygota</taxon>
        <taxon>Diptera</taxon>
        <taxon>Brachycera</taxon>
        <taxon>Muscomorpha</taxon>
        <taxon>Oestroidea</taxon>
        <taxon>Calliphoridae</taxon>
        <taxon>Luciliinae</taxon>
        <taxon>Lucilia</taxon>
    </lineage>
</organism>
<feature type="coiled-coil region" evidence="2">
    <location>
        <begin position="74"/>
        <end position="101"/>
    </location>
</feature>
<dbReference type="PROSITE" id="PS01175">
    <property type="entry name" value="RIBONUCLEASE_II"/>
    <property type="match status" value="1"/>
</dbReference>
<feature type="region of interest" description="Disordered" evidence="3">
    <location>
        <begin position="1044"/>
        <end position="1088"/>
    </location>
</feature>
<dbReference type="Proteomes" id="UP000037069">
    <property type="component" value="Unassembled WGS sequence"/>
</dbReference>
<dbReference type="Pfam" id="PF17849">
    <property type="entry name" value="OB_Dis3"/>
    <property type="match status" value="1"/>
</dbReference>
<dbReference type="OMA" id="MEIFQHM"/>
<dbReference type="InterPro" id="IPR022966">
    <property type="entry name" value="RNase_II/R_CS"/>
</dbReference>
<dbReference type="PANTHER" id="PTHR23355:SF9">
    <property type="entry name" value="DIS3-LIKE EXONUCLEASE 2"/>
    <property type="match status" value="1"/>
</dbReference>
<dbReference type="AlphaFoldDB" id="A0A0L0BVL3"/>
<dbReference type="InterPro" id="IPR012340">
    <property type="entry name" value="NA-bd_OB-fold"/>
</dbReference>
<sequence>MEGNVNEENSQENDKGSSKTKQNNENNKNTNGKAEILVERTQNKTMNLPSTSSNKAETTNDSLLKLTQRTNNIFNKLAAKRQQLQLQNNKLKSDKDALKENDLKVLKTLQTMGKKPLFIRDKLSERQLPNGAIANDFIPNGDAVKPLKHYTKKQLENLVEGLQELVCKLTLNNRMLRTKAQHLTRFISGLENFPLFDQSMENVERQRCDSDYMPEKKQTLRKDSEKTKAKEKNEHKNKDKKKQTPAEIFAKYINSSLAQYLGDEKPDLLDKFKCSAAHIEDLETYAMSLVEAGFGRIVESEIRINRKNNRQSFITMSTDRDSSEKDGMILMPVARRYAFEGDIVRAFVFNPSTAANNGTNTDEKKMRKISSHITGGNNSMSLAEDEVLFDDDSSPDTDIEEITDVLDTSMAVITENCRKAFVIRIIKQTELREIVGSISFMNTTTLNSETYYKLKPHDMRVPMVYIPKELCQEELKTVNKEDICGMLYVARVLETDINGHCIGELVQPVGKVGNLQAEIKAILLHNGLKDIQPYEQKFLEMYDGPMPTPSEEDLKNREDLRKKCVFTIDPLTAKDLDDAVSVEKLNDKEYEIGVHISDVAYYLQENSELDNLVKHRATSIYLVNEVIHMLPPSLCFRCSLLPGEDKFAFSVFWKWHTEKEEFSAPRFTRSIINSCSQFAYEHAQKIIDNPEEEFDNDDFPELLNEWTPNDIKWRVLLLQQIAQKLKAKRYENGALSINNPKLRFQLDPITGEPIAYEIEGRKEANFLIEEFMLLANQSVAKFIHDRFPDISILRNHSPPLQKSMKALKERLNNMGLEFDISSSKSIYESMQRLTQQASDPKAVEACLSTLLTKPMARARYYCSEGKSSDADFWHYALSIPIYTHFTSPIRRYPDILVHRLLAAALNYCPPPQRTTDELHHLAKICNDQKLNAKSAGDESIELFFTRYVKAKQSLTLKAVVTEICKHMLNVVTIETGHTIAITYNLQKVLVDTSNVPNSISIAEKNSQFPPLKLQLFSTIDINLVLRNDKLCGFFVSPDIKQRRLNSKESSKREKQTRNRHLSNSISEQEDDNTPTTSSKSKRKAKYLEYKKQEKTRLYAVANDK</sequence>
<dbReference type="InterPro" id="IPR041505">
    <property type="entry name" value="Dis3_CSD2"/>
</dbReference>
<keyword evidence="6" id="KW-1185">Reference proteome</keyword>
<gene>
    <name evidence="5" type="ORF">FF38_01457</name>
</gene>
<protein>
    <recommendedName>
        <fullName evidence="4">RNB domain-containing protein</fullName>
    </recommendedName>
</protein>
<dbReference type="GO" id="GO:0010587">
    <property type="term" value="P:miRNA catabolic process"/>
    <property type="evidence" value="ECO:0007669"/>
    <property type="project" value="TreeGrafter"/>
</dbReference>
<reference evidence="5 6" key="1">
    <citation type="journal article" date="2015" name="Nat. Commun.">
        <title>Lucilia cuprina genome unlocks parasitic fly biology to underpin future interventions.</title>
        <authorList>
            <person name="Anstead C.A."/>
            <person name="Korhonen P.K."/>
            <person name="Young N.D."/>
            <person name="Hall R.S."/>
            <person name="Jex A.R."/>
            <person name="Murali S.C."/>
            <person name="Hughes D.S."/>
            <person name="Lee S.F."/>
            <person name="Perry T."/>
            <person name="Stroehlein A.J."/>
            <person name="Ansell B.R."/>
            <person name="Breugelmans B."/>
            <person name="Hofmann A."/>
            <person name="Qu J."/>
            <person name="Dugan S."/>
            <person name="Lee S.L."/>
            <person name="Chao H."/>
            <person name="Dinh H."/>
            <person name="Han Y."/>
            <person name="Doddapaneni H.V."/>
            <person name="Worley K.C."/>
            <person name="Muzny D.M."/>
            <person name="Ioannidis P."/>
            <person name="Waterhouse R.M."/>
            <person name="Zdobnov E.M."/>
            <person name="James P.J."/>
            <person name="Bagnall N.H."/>
            <person name="Kotze A.C."/>
            <person name="Gibbs R.A."/>
            <person name="Richards S."/>
            <person name="Batterham P."/>
            <person name="Gasser R.B."/>
        </authorList>
    </citation>
    <scope>NUCLEOTIDE SEQUENCE [LARGE SCALE GENOMIC DNA]</scope>
    <source>
        <strain evidence="5 6">LS</strain>
        <tissue evidence="5">Full body</tissue>
    </source>
</reference>
<name>A0A0L0BVL3_LUCCU</name>
<dbReference type="GO" id="GO:0003723">
    <property type="term" value="F:RNA binding"/>
    <property type="evidence" value="ECO:0007669"/>
    <property type="project" value="InterPro"/>
</dbReference>
<feature type="region of interest" description="Disordered" evidence="3">
    <location>
        <begin position="1"/>
        <end position="61"/>
    </location>
</feature>
<comment type="similarity">
    <text evidence="1">Belongs to the RNR ribonuclease family.</text>
</comment>
<feature type="compositionally biased region" description="Basic and acidic residues" evidence="3">
    <location>
        <begin position="1044"/>
        <end position="1056"/>
    </location>
</feature>